<name>A0A7G2CDI4_9TRYP</name>
<dbReference type="SMART" id="SM00365">
    <property type="entry name" value="LRR_SD22"/>
    <property type="match status" value="5"/>
</dbReference>
<dbReference type="GO" id="GO:0005929">
    <property type="term" value="C:cilium"/>
    <property type="evidence" value="ECO:0007669"/>
    <property type="project" value="TreeGrafter"/>
</dbReference>
<evidence type="ECO:0000256" key="3">
    <source>
        <dbReference type="ARBA" id="ARBA00022614"/>
    </source>
</evidence>
<keyword evidence="3" id="KW-0433">Leucine-rich repeat</keyword>
<gene>
    <name evidence="12" type="ORF">ADEAN_000538600</name>
</gene>
<reference evidence="12 13" key="1">
    <citation type="submission" date="2020-08" db="EMBL/GenBank/DDBJ databases">
        <authorList>
            <person name="Newling K."/>
            <person name="Davey J."/>
            <person name="Forrester S."/>
        </authorList>
    </citation>
    <scope>NUCLEOTIDE SEQUENCE [LARGE SCALE GENOMIC DNA]</scope>
    <source>
        <strain evidence="13">Crithidia deanei Carvalho (ATCC PRA-265)</strain>
    </source>
</reference>
<protein>
    <recommendedName>
        <fullName evidence="11">Dynein regulatory complex subunit 3</fullName>
    </recommendedName>
</protein>
<evidence type="ECO:0000256" key="10">
    <source>
        <dbReference type="ARBA" id="ARBA00038378"/>
    </source>
</evidence>
<comment type="similarity">
    <text evidence="10">Belongs to the DRC3 family.</text>
</comment>
<evidence type="ECO:0000256" key="6">
    <source>
        <dbReference type="ARBA" id="ARBA00023054"/>
    </source>
</evidence>
<dbReference type="PANTHER" id="PTHR45973:SF12">
    <property type="entry name" value="DYNEIN REGULATORY COMPLEX SUBUNIT 3"/>
    <property type="match status" value="1"/>
</dbReference>
<organism evidence="12 13">
    <name type="scientific">Angomonas deanei</name>
    <dbReference type="NCBI Taxonomy" id="59799"/>
    <lineage>
        <taxon>Eukaryota</taxon>
        <taxon>Discoba</taxon>
        <taxon>Euglenozoa</taxon>
        <taxon>Kinetoplastea</taxon>
        <taxon>Metakinetoplastina</taxon>
        <taxon>Trypanosomatida</taxon>
        <taxon>Trypanosomatidae</taxon>
        <taxon>Strigomonadinae</taxon>
        <taxon>Angomonas</taxon>
    </lineage>
</organism>
<evidence type="ECO:0000256" key="8">
    <source>
        <dbReference type="ARBA" id="ARBA00023212"/>
    </source>
</evidence>
<dbReference type="InterPro" id="IPR032675">
    <property type="entry name" value="LRR_dom_sf"/>
</dbReference>
<keyword evidence="8" id="KW-0206">Cytoskeleton</keyword>
<evidence type="ECO:0000313" key="12">
    <source>
        <dbReference type="EMBL" id="CAD2217900.1"/>
    </source>
</evidence>
<keyword evidence="5" id="KW-0282">Flagellum</keyword>
<evidence type="ECO:0000313" key="13">
    <source>
        <dbReference type="Proteomes" id="UP000515908"/>
    </source>
</evidence>
<keyword evidence="6" id="KW-0175">Coiled coil</keyword>
<evidence type="ECO:0000256" key="4">
    <source>
        <dbReference type="ARBA" id="ARBA00022737"/>
    </source>
</evidence>
<keyword evidence="4" id="KW-0677">Repeat</keyword>
<dbReference type="Gene3D" id="3.80.10.10">
    <property type="entry name" value="Ribonuclease Inhibitor"/>
    <property type="match status" value="1"/>
</dbReference>
<dbReference type="VEuPathDB" id="TriTrypDB:ADEAN_000538600"/>
<evidence type="ECO:0000256" key="2">
    <source>
        <dbReference type="ARBA" id="ARBA00022490"/>
    </source>
</evidence>
<proteinExistence type="inferred from homology"/>
<dbReference type="Pfam" id="PF14580">
    <property type="entry name" value="LRR_9"/>
    <property type="match status" value="1"/>
</dbReference>
<dbReference type="InterPro" id="IPR050576">
    <property type="entry name" value="Cilia_flagella_integrity"/>
</dbReference>
<dbReference type="Proteomes" id="UP000515908">
    <property type="component" value="Chromosome 10"/>
</dbReference>
<keyword evidence="7" id="KW-0969">Cilium</keyword>
<evidence type="ECO:0000256" key="11">
    <source>
        <dbReference type="ARBA" id="ARBA00040950"/>
    </source>
</evidence>
<keyword evidence="13" id="KW-1185">Reference proteome</keyword>
<evidence type="ECO:0000256" key="1">
    <source>
        <dbReference type="ARBA" id="ARBA00004611"/>
    </source>
</evidence>
<dbReference type="PROSITE" id="PS51450">
    <property type="entry name" value="LRR"/>
    <property type="match status" value="2"/>
</dbReference>
<evidence type="ECO:0000256" key="9">
    <source>
        <dbReference type="ARBA" id="ARBA00023273"/>
    </source>
</evidence>
<evidence type="ECO:0000256" key="5">
    <source>
        <dbReference type="ARBA" id="ARBA00022846"/>
    </source>
</evidence>
<dbReference type="OrthoDB" id="266138at2759"/>
<dbReference type="EMBL" id="LR877154">
    <property type="protein sequence ID" value="CAD2217900.1"/>
    <property type="molecule type" value="Genomic_DNA"/>
</dbReference>
<dbReference type="PANTHER" id="PTHR45973">
    <property type="entry name" value="PROTEIN PHOSPHATASE 1 REGULATORY SUBUNIT SDS22-RELATED"/>
    <property type="match status" value="1"/>
</dbReference>
<dbReference type="AlphaFoldDB" id="A0A7G2CDI4"/>
<sequence>MIRKCIHLESTPQVEDDRLRVVGNREEANLQQKVENEVRTMDLDKVEVLTISFQRIGKIENLFGLSHLVKLCLDNNHISKIENLGQLSTLRVLDLSFNQIETIENLDDLTELEDVSFYGNKIKHVSGMDTLTKIVSLNLGKNQIENLDETVTYLHRFRSLKVLVLKGCPLQTIPNCRNKVLAFVSTIRFLDGVTIKPDEIQRAKDEQRENLLQVDEEDEKQAKETALREQEEQVRAEYARYNCPNELKLYDDLFKLSNESFTLADVLRSDALIAASKEPLEHFQTEFNDKLKELADAMKSIRAKRDEDDKNYENAVKTLRSNNFAQCLSRMKEVENKIRRATNLKPADIATIKGDVALLQEDLVEKEAEQFETMEALNTATLGRWKTDGVDVILQSSFETLQKIESDFQVSIRQIFDSLYEQRKKKTTDADGDFYFGARQENIKRLLESREDYGKFLNDVFEMRRKKLEDLELFHLSTEEQLLTERSTSILRREQERHRLRLDEIETYIKSLSSQISNVK</sequence>
<dbReference type="InterPro" id="IPR001611">
    <property type="entry name" value="Leu-rich_rpt"/>
</dbReference>
<keyword evidence="2" id="KW-0963">Cytoplasm</keyword>
<comment type="subcellular location">
    <subcellularLocation>
        <location evidence="1">Cytoplasm</location>
        <location evidence="1">Cytoskeleton</location>
        <location evidence="1">Flagellum axoneme</location>
    </subcellularLocation>
</comment>
<accession>A0A7G2CDI4</accession>
<evidence type="ECO:0000256" key="7">
    <source>
        <dbReference type="ARBA" id="ARBA00023069"/>
    </source>
</evidence>
<dbReference type="SUPFAM" id="SSF52075">
    <property type="entry name" value="Outer arm dynein light chain 1"/>
    <property type="match status" value="1"/>
</dbReference>
<keyword evidence="9" id="KW-0966">Cell projection</keyword>